<keyword evidence="9" id="KW-1185">Reference proteome</keyword>
<gene>
    <name evidence="8" type="ORF">CAK95_17730</name>
</gene>
<dbReference type="CDD" id="cd00712">
    <property type="entry name" value="AsnB"/>
    <property type="match status" value="1"/>
</dbReference>
<protein>
    <recommendedName>
        <fullName evidence="3">asparagine synthase (glutamine-hydrolyzing)</fullName>
        <ecNumber evidence="3">6.3.5.4</ecNumber>
    </recommendedName>
</protein>
<dbReference type="InterPro" id="IPR033738">
    <property type="entry name" value="AsnB_N"/>
</dbReference>
<evidence type="ECO:0000313" key="9">
    <source>
        <dbReference type="Proteomes" id="UP000194137"/>
    </source>
</evidence>
<proteinExistence type="inferred from homology"/>
<evidence type="ECO:0000256" key="5">
    <source>
        <dbReference type="ARBA" id="ARBA00022840"/>
    </source>
</evidence>
<dbReference type="EC" id="6.3.5.4" evidence="3"/>
<dbReference type="InterPro" id="IPR017932">
    <property type="entry name" value="GATase_2_dom"/>
</dbReference>
<dbReference type="OrthoDB" id="9763290at2"/>
<evidence type="ECO:0000256" key="7">
    <source>
        <dbReference type="ARBA" id="ARBA00048741"/>
    </source>
</evidence>
<comment type="pathway">
    <text evidence="1">Amino-acid biosynthesis; L-asparagine biosynthesis; L-asparagine from L-aspartate (L-Gln route): step 1/1.</text>
</comment>
<dbReference type="PIRSF" id="PIRSF001589">
    <property type="entry name" value="Asn_synthetase_glu-h"/>
    <property type="match status" value="1"/>
</dbReference>
<keyword evidence="5" id="KW-0067">ATP-binding</keyword>
<dbReference type="InterPro" id="IPR006426">
    <property type="entry name" value="Asn_synth_AEB"/>
</dbReference>
<dbReference type="SUPFAM" id="SSF56235">
    <property type="entry name" value="N-terminal nucleophile aminohydrolases (Ntn hydrolases)"/>
    <property type="match status" value="1"/>
</dbReference>
<dbReference type="PROSITE" id="PS51278">
    <property type="entry name" value="GATASE_TYPE_2"/>
    <property type="match status" value="1"/>
</dbReference>
<dbReference type="AlphaFoldDB" id="A0A1W6ZTI0"/>
<dbReference type="PANTHER" id="PTHR43284:SF1">
    <property type="entry name" value="ASPARAGINE SYNTHETASE"/>
    <property type="match status" value="1"/>
</dbReference>
<name>A0A1W6ZTI0_9HYPH</name>
<dbReference type="RefSeq" id="WP_086089114.1">
    <property type="nucleotide sequence ID" value="NZ_CP021112.1"/>
</dbReference>
<dbReference type="GO" id="GO:0004066">
    <property type="term" value="F:asparagine synthase (glutamine-hydrolyzing) activity"/>
    <property type="evidence" value="ECO:0007669"/>
    <property type="project" value="UniProtKB-EC"/>
</dbReference>
<dbReference type="EMBL" id="CP021112">
    <property type="protein sequence ID" value="ARQ00719.1"/>
    <property type="molecule type" value="Genomic_DNA"/>
</dbReference>
<accession>A0A1W6ZTI0</accession>
<dbReference type="GO" id="GO:0005524">
    <property type="term" value="F:ATP binding"/>
    <property type="evidence" value="ECO:0007669"/>
    <property type="project" value="UniProtKB-KW"/>
</dbReference>
<comment type="similarity">
    <text evidence="2">Belongs to the asparagine synthetase family.</text>
</comment>
<evidence type="ECO:0000256" key="2">
    <source>
        <dbReference type="ARBA" id="ARBA00005752"/>
    </source>
</evidence>
<dbReference type="Gene3D" id="3.40.50.620">
    <property type="entry name" value="HUPs"/>
    <property type="match status" value="1"/>
</dbReference>
<dbReference type="InterPro" id="IPR029055">
    <property type="entry name" value="Ntn_hydrolases_N"/>
</dbReference>
<reference evidence="8 9" key="1">
    <citation type="submission" date="2017-05" db="EMBL/GenBank/DDBJ databases">
        <title>Full genome sequence of Pseudorhodoplanes sinuspersici.</title>
        <authorList>
            <person name="Dastgheib S.M.M."/>
            <person name="Shavandi M."/>
            <person name="Tirandaz H."/>
        </authorList>
    </citation>
    <scope>NUCLEOTIDE SEQUENCE [LARGE SCALE GENOMIC DNA]</scope>
    <source>
        <strain evidence="8 9">RIPI110</strain>
    </source>
</reference>
<dbReference type="PANTHER" id="PTHR43284">
    <property type="entry name" value="ASPARAGINE SYNTHETASE (GLUTAMINE-HYDROLYZING)"/>
    <property type="match status" value="1"/>
</dbReference>
<keyword evidence="6" id="KW-0315">Glutamine amidotransferase</keyword>
<dbReference type="InterPro" id="IPR014729">
    <property type="entry name" value="Rossmann-like_a/b/a_fold"/>
</dbReference>
<dbReference type="Proteomes" id="UP000194137">
    <property type="component" value="Chromosome"/>
</dbReference>
<dbReference type="SUPFAM" id="SSF52402">
    <property type="entry name" value="Adenine nucleotide alpha hydrolases-like"/>
    <property type="match status" value="1"/>
</dbReference>
<evidence type="ECO:0000256" key="1">
    <source>
        <dbReference type="ARBA" id="ARBA00005187"/>
    </source>
</evidence>
<dbReference type="GO" id="GO:0005829">
    <property type="term" value="C:cytosol"/>
    <property type="evidence" value="ECO:0007669"/>
    <property type="project" value="TreeGrafter"/>
</dbReference>
<dbReference type="InterPro" id="IPR001962">
    <property type="entry name" value="Asn_synthase"/>
</dbReference>
<keyword evidence="4" id="KW-0547">Nucleotide-binding</keyword>
<dbReference type="STRING" id="1235591.CAK95_17730"/>
<evidence type="ECO:0000256" key="3">
    <source>
        <dbReference type="ARBA" id="ARBA00012737"/>
    </source>
</evidence>
<evidence type="ECO:0000256" key="6">
    <source>
        <dbReference type="ARBA" id="ARBA00022962"/>
    </source>
</evidence>
<dbReference type="KEGG" id="psin:CAK95_17730"/>
<evidence type="ECO:0000256" key="4">
    <source>
        <dbReference type="ARBA" id="ARBA00022741"/>
    </source>
</evidence>
<dbReference type="Pfam" id="PF00733">
    <property type="entry name" value="Asn_synthase"/>
    <property type="match status" value="1"/>
</dbReference>
<dbReference type="InterPro" id="IPR051786">
    <property type="entry name" value="ASN_synthetase/amidase"/>
</dbReference>
<dbReference type="CDD" id="cd01991">
    <property type="entry name" value="Asn_synthase_B_C"/>
    <property type="match status" value="1"/>
</dbReference>
<comment type="catalytic activity">
    <reaction evidence="7">
        <text>L-aspartate + L-glutamine + ATP + H2O = L-asparagine + L-glutamate + AMP + diphosphate + H(+)</text>
        <dbReference type="Rhea" id="RHEA:12228"/>
        <dbReference type="ChEBI" id="CHEBI:15377"/>
        <dbReference type="ChEBI" id="CHEBI:15378"/>
        <dbReference type="ChEBI" id="CHEBI:29985"/>
        <dbReference type="ChEBI" id="CHEBI:29991"/>
        <dbReference type="ChEBI" id="CHEBI:30616"/>
        <dbReference type="ChEBI" id="CHEBI:33019"/>
        <dbReference type="ChEBI" id="CHEBI:58048"/>
        <dbReference type="ChEBI" id="CHEBI:58359"/>
        <dbReference type="ChEBI" id="CHEBI:456215"/>
        <dbReference type="EC" id="6.3.5.4"/>
    </reaction>
</comment>
<dbReference type="GO" id="GO:0006529">
    <property type="term" value="P:asparagine biosynthetic process"/>
    <property type="evidence" value="ECO:0007669"/>
    <property type="project" value="InterPro"/>
</dbReference>
<dbReference type="NCBIfam" id="TIGR01536">
    <property type="entry name" value="asn_synth_AEB"/>
    <property type="match status" value="1"/>
</dbReference>
<dbReference type="Gene3D" id="3.60.20.10">
    <property type="entry name" value="Glutamine Phosphoribosylpyrophosphate, subunit 1, domain 1"/>
    <property type="match status" value="1"/>
</dbReference>
<sequence length="630" mass="69787">MCGIVGSVNFRGFDLELAHRRLDAALMRLSMRGPDGEGCWHDDRCLFGHRRLAIVDLSDSGRQPMTRRSLVITYNGMIYNYRELRAELEMRGERFASDCDTEVLLAGWQVFGPGLLPRLNGMFAFALWDAEAGRLWLVRDRFGKKPLVWRPTTDGAYFASDLRALQLMQGEAGTVSQSALAAYLSLKYVPEPLSILEGCSKVAPGHLVCVDRSGVKEERWYFPEPDPVAAALAPAERSPYIRHLVEKATRERLVADVPLAAFLSGGIDSAVVVAAAGRDVKTYTVGFNSQSEYYEERPQARATARHLGNEHLEVALDSDAALASLDAVFDALDEPFGDSSAVPSFAVARAVRQYATVALSGDGGDEVFGGYRRHQGEYAANAYLYLPWFLRQGLIEPLSRALPESKNTWLLERFRRARRFVSAAAFPHAERQAAWIRALDAAEVCALTGDQGFDVTALVEEAHSQSVSTHAIDRTLYADLAIVLPGDMLVKVDRMSMANALEVRSPLLDHKVVEAALAFPPGAKVAPRRGKAVLRDAFADRLPTEVLGRPKKGFELPVANWLIGPLRELAENATSKHVLGEMGLEPVDLPGRWRDELVTNRRDTAERIWTLVALKQWTDRQRAVANRLRP</sequence>
<dbReference type="Pfam" id="PF13522">
    <property type="entry name" value="GATase_6"/>
    <property type="match status" value="1"/>
</dbReference>
<evidence type="ECO:0000313" key="8">
    <source>
        <dbReference type="EMBL" id="ARQ00719.1"/>
    </source>
</evidence>
<organism evidence="8 9">
    <name type="scientific">Pseudorhodoplanes sinuspersici</name>
    <dbReference type="NCBI Taxonomy" id="1235591"/>
    <lineage>
        <taxon>Bacteria</taxon>
        <taxon>Pseudomonadati</taxon>
        <taxon>Pseudomonadota</taxon>
        <taxon>Alphaproteobacteria</taxon>
        <taxon>Hyphomicrobiales</taxon>
        <taxon>Pseudorhodoplanes</taxon>
    </lineage>
</organism>